<evidence type="ECO:0000256" key="2">
    <source>
        <dbReference type="ARBA" id="ARBA00004496"/>
    </source>
</evidence>
<dbReference type="EMBL" id="CP011371">
    <property type="protein sequence ID" value="AKJ32078.1"/>
    <property type="molecule type" value="Genomic_DNA"/>
</dbReference>
<evidence type="ECO:0000256" key="11">
    <source>
        <dbReference type="ARBA" id="ARBA00040494"/>
    </source>
</evidence>
<evidence type="ECO:0000256" key="7">
    <source>
        <dbReference type="ARBA" id="ARBA00022795"/>
    </source>
</evidence>
<evidence type="ECO:0000256" key="10">
    <source>
        <dbReference type="ARBA" id="ARBA00024335"/>
    </source>
</evidence>
<dbReference type="Pfam" id="PF02108">
    <property type="entry name" value="FliH"/>
    <property type="match status" value="1"/>
</dbReference>
<protein>
    <recommendedName>
        <fullName evidence="4">Flagellar assembly protein FliH</fullName>
    </recommendedName>
    <alternativeName>
        <fullName evidence="11">Type 3 secretion system stator protein</fullName>
    </alternativeName>
</protein>
<dbReference type="RefSeq" id="WP_047197067.1">
    <property type="nucleotide sequence ID" value="NZ_CP011371.1"/>
</dbReference>
<comment type="similarity">
    <text evidence="3">Belongs to the FliH family.</text>
</comment>
<reference evidence="14 15" key="1">
    <citation type="submission" date="2015-05" db="EMBL/GenBank/DDBJ databases">
        <authorList>
            <person name="Tang B."/>
            <person name="Yu Y."/>
        </authorList>
    </citation>
    <scope>NUCLEOTIDE SEQUENCE [LARGE SCALE GENOMIC DNA]</scope>
    <source>
        <strain evidence="14 15">DSM 7029</strain>
    </source>
</reference>
<keyword evidence="6" id="KW-0963">Cytoplasm</keyword>
<dbReference type="STRING" id="413882.AAW51_5387"/>
<evidence type="ECO:0000256" key="1">
    <source>
        <dbReference type="ARBA" id="ARBA00003041"/>
    </source>
</evidence>
<organism evidence="14 15">
    <name type="scientific">Caldimonas brevitalea</name>
    <dbReference type="NCBI Taxonomy" id="413882"/>
    <lineage>
        <taxon>Bacteria</taxon>
        <taxon>Pseudomonadati</taxon>
        <taxon>Pseudomonadota</taxon>
        <taxon>Betaproteobacteria</taxon>
        <taxon>Burkholderiales</taxon>
        <taxon>Sphaerotilaceae</taxon>
        <taxon>Caldimonas</taxon>
    </lineage>
</organism>
<dbReference type="GO" id="GO:0005829">
    <property type="term" value="C:cytosol"/>
    <property type="evidence" value="ECO:0007669"/>
    <property type="project" value="TreeGrafter"/>
</dbReference>
<dbReference type="AlphaFoldDB" id="A0A0G3BVM3"/>
<dbReference type="InterPro" id="IPR012842">
    <property type="entry name" value="T3SS_SctL/SctL2"/>
</dbReference>
<dbReference type="Proteomes" id="UP000035352">
    <property type="component" value="Chromosome"/>
</dbReference>
<sequence>MGLAFLITTENLQLLSERKVLKEAEYSALLDASAVVGAARNEARRIVQQATSQAEEAQRAGYEEGLRRAKAEYAEQLVSESIAAERQLQSLRSTMAHLVVKAVSQFIADADPRQLFEAALLRVESLLRTEPFITVRVAPAQEAAMRQVLTTLREEAHWGMNLSLSSDPSLQEGACVVQTASGTLEIGVEAQLEAFRRAVERSGMAQQPPAKAAE</sequence>
<dbReference type="GO" id="GO:0030254">
    <property type="term" value="P:protein secretion by the type III secretion system"/>
    <property type="evidence" value="ECO:0007669"/>
    <property type="project" value="InterPro"/>
</dbReference>
<evidence type="ECO:0000313" key="14">
    <source>
        <dbReference type="EMBL" id="AKJ32078.1"/>
    </source>
</evidence>
<keyword evidence="7" id="KW-1005">Bacterial flagellum biogenesis</keyword>
<keyword evidence="5" id="KW-0813">Transport</keyword>
<comment type="function">
    <text evidence="1">Needed for flagellar regrowth and assembly.</text>
</comment>
<evidence type="ECO:0000259" key="13">
    <source>
        <dbReference type="Pfam" id="PF02108"/>
    </source>
</evidence>
<dbReference type="OrthoDB" id="8929395at2"/>
<dbReference type="InterPro" id="IPR051472">
    <property type="entry name" value="T3SS_Stator/FliH"/>
</dbReference>
<comment type="subcellular location">
    <subcellularLocation>
        <location evidence="2">Cytoplasm</location>
    </subcellularLocation>
</comment>
<evidence type="ECO:0000313" key="15">
    <source>
        <dbReference type="Proteomes" id="UP000035352"/>
    </source>
</evidence>
<evidence type="ECO:0000256" key="12">
    <source>
        <dbReference type="SAM" id="Coils"/>
    </source>
</evidence>
<keyword evidence="15" id="KW-1185">Reference proteome</keyword>
<evidence type="ECO:0000256" key="5">
    <source>
        <dbReference type="ARBA" id="ARBA00022448"/>
    </source>
</evidence>
<dbReference type="GO" id="GO:0044781">
    <property type="term" value="P:bacterial-type flagellum organization"/>
    <property type="evidence" value="ECO:0007669"/>
    <property type="project" value="UniProtKB-KW"/>
</dbReference>
<evidence type="ECO:0000256" key="4">
    <source>
        <dbReference type="ARBA" id="ARBA00016507"/>
    </source>
</evidence>
<evidence type="ECO:0000256" key="9">
    <source>
        <dbReference type="ARBA" id="ARBA00023225"/>
    </source>
</evidence>
<gene>
    <name evidence="14" type="ORF">AAW51_5387</name>
</gene>
<keyword evidence="9" id="KW-1006">Bacterial flagellum protein export</keyword>
<keyword evidence="8" id="KW-0653">Protein transport</keyword>
<dbReference type="PANTHER" id="PTHR34982">
    <property type="entry name" value="YOP PROTEINS TRANSLOCATION PROTEIN L"/>
    <property type="match status" value="1"/>
</dbReference>
<proteinExistence type="inferred from homology"/>
<evidence type="ECO:0000256" key="8">
    <source>
        <dbReference type="ARBA" id="ARBA00022927"/>
    </source>
</evidence>
<feature type="domain" description="Flagellar assembly protein FliH/Type III secretion system HrpE" evidence="13">
    <location>
        <begin position="83"/>
        <end position="193"/>
    </location>
</feature>
<dbReference type="KEGG" id="pbh:AAW51_5387"/>
<dbReference type="PATRIC" id="fig|413882.6.peg.5636"/>
<dbReference type="InterPro" id="IPR018035">
    <property type="entry name" value="Flagellar_FliH/T3SS_HrpE"/>
</dbReference>
<dbReference type="PANTHER" id="PTHR34982:SF1">
    <property type="entry name" value="FLAGELLAR ASSEMBLY PROTEIN FLIH"/>
    <property type="match status" value="1"/>
</dbReference>
<keyword evidence="12" id="KW-0175">Coiled coil</keyword>
<evidence type="ECO:0000256" key="6">
    <source>
        <dbReference type="ARBA" id="ARBA00022490"/>
    </source>
</evidence>
<name>A0A0G3BVM3_9BURK</name>
<dbReference type="NCBIfam" id="TIGR02499">
    <property type="entry name" value="HrpE_YscL_not"/>
    <property type="match status" value="1"/>
</dbReference>
<feature type="coiled-coil region" evidence="12">
    <location>
        <begin position="40"/>
        <end position="94"/>
    </location>
</feature>
<comment type="similarity">
    <text evidence="10">Belongs to the SctL stator family.</text>
</comment>
<accession>A0A0G3BVM3</accession>
<evidence type="ECO:0000256" key="3">
    <source>
        <dbReference type="ARBA" id="ARBA00006602"/>
    </source>
</evidence>